<feature type="chain" id="PRO_5029022164" description="VWA domain-containing protein" evidence="1">
    <location>
        <begin position="23"/>
        <end position="322"/>
    </location>
</feature>
<sequence length="322" mass="34565">MTLRSKFAIAVLGLSISGALCGALSQTSVKVESNIRAELVVNPKRAILSLRFLKPVTDPLSTIIFSVNGRPLESQWFSFPTQGQSSEVVALLDLGDPDRADQIRDSKSMMLLLGATRKEYQHFVFGGYAATGSMFSPTSADPRELVSMVTMSAPLAEPSNLTAALLSAIISLEKTKGDRRAVLVFTDGHNDSAVTFDRVAEAAQAADVAISFILSSSSRSVDVPALVRLAERTGGNIVSADLADNFLRNPMQTIETGGTALAPFEQVRKYFWEKKTDVVASISFGQKTLDLVSPAEIKDANIMETVNFLARDSRAQIATASA</sequence>
<evidence type="ECO:0000313" key="2">
    <source>
        <dbReference type="EMBL" id="NGX99208.1"/>
    </source>
</evidence>
<name>A0A7C9VIL7_9BRAD</name>
<keyword evidence="1" id="KW-0732">Signal</keyword>
<reference evidence="2" key="1">
    <citation type="submission" date="2020-02" db="EMBL/GenBank/DDBJ databases">
        <title>Draft genome sequence of Candidatus Afipia apatlaquensis IBT-C3, a potential strain for decolorization of textile dyes.</title>
        <authorList>
            <person name="Sanchez-Reyes A."/>
            <person name="Breton-Deval L."/>
            <person name="Mangelson H."/>
            <person name="Sanchez-Flores A."/>
        </authorList>
    </citation>
    <scope>NUCLEOTIDE SEQUENCE [LARGE SCALE GENOMIC DNA]</scope>
    <source>
        <strain evidence="2">IBT-C3</strain>
    </source>
</reference>
<feature type="non-terminal residue" evidence="2">
    <location>
        <position position="322"/>
    </location>
</feature>
<dbReference type="Proteomes" id="UP000480266">
    <property type="component" value="Unassembled WGS sequence"/>
</dbReference>
<dbReference type="AlphaFoldDB" id="A0A7C9VIL7"/>
<comment type="caution">
    <text evidence="2">The sequence shown here is derived from an EMBL/GenBank/DDBJ whole genome shotgun (WGS) entry which is preliminary data.</text>
</comment>
<organism evidence="2 3">
    <name type="scientific">Candidatus Afipia apatlaquensis</name>
    <dbReference type="NCBI Taxonomy" id="2712852"/>
    <lineage>
        <taxon>Bacteria</taxon>
        <taxon>Pseudomonadati</taxon>
        <taxon>Pseudomonadota</taxon>
        <taxon>Alphaproteobacteria</taxon>
        <taxon>Hyphomicrobiales</taxon>
        <taxon>Nitrobacteraceae</taxon>
        <taxon>Afipia</taxon>
    </lineage>
</organism>
<dbReference type="InterPro" id="IPR036465">
    <property type="entry name" value="vWFA_dom_sf"/>
</dbReference>
<keyword evidence="3" id="KW-1185">Reference proteome</keyword>
<dbReference type="SUPFAM" id="SSF53300">
    <property type="entry name" value="vWA-like"/>
    <property type="match status" value="1"/>
</dbReference>
<dbReference type="Gene3D" id="3.40.50.410">
    <property type="entry name" value="von Willebrand factor, type A domain"/>
    <property type="match status" value="1"/>
</dbReference>
<evidence type="ECO:0008006" key="4">
    <source>
        <dbReference type="Google" id="ProtNLM"/>
    </source>
</evidence>
<accession>A0A7C9VIL7</accession>
<gene>
    <name evidence="2" type="ORF">G4V63_29625</name>
</gene>
<evidence type="ECO:0000313" key="3">
    <source>
        <dbReference type="Proteomes" id="UP000480266"/>
    </source>
</evidence>
<evidence type="ECO:0000256" key="1">
    <source>
        <dbReference type="SAM" id="SignalP"/>
    </source>
</evidence>
<proteinExistence type="predicted"/>
<dbReference type="EMBL" id="JAAMRR010001515">
    <property type="protein sequence ID" value="NGX99208.1"/>
    <property type="molecule type" value="Genomic_DNA"/>
</dbReference>
<protein>
    <recommendedName>
        <fullName evidence="4">VWA domain-containing protein</fullName>
    </recommendedName>
</protein>
<feature type="signal peptide" evidence="1">
    <location>
        <begin position="1"/>
        <end position="22"/>
    </location>
</feature>